<evidence type="ECO:0000256" key="1">
    <source>
        <dbReference type="ARBA" id="ARBA00004196"/>
    </source>
</evidence>
<dbReference type="RefSeq" id="WP_171836989.1">
    <property type="nucleotide sequence ID" value="NZ_CP053708.1"/>
</dbReference>
<dbReference type="CDD" id="cd01536">
    <property type="entry name" value="PBP1_ABC_sugar_binding-like"/>
    <property type="match status" value="1"/>
</dbReference>
<evidence type="ECO:0000256" key="3">
    <source>
        <dbReference type="ARBA" id="ARBA00022729"/>
    </source>
</evidence>
<dbReference type="EMBL" id="CP053708">
    <property type="protein sequence ID" value="QKE92175.1"/>
    <property type="molecule type" value="Genomic_DNA"/>
</dbReference>
<dbReference type="InterPro" id="IPR028082">
    <property type="entry name" value="Peripla_BP_I"/>
</dbReference>
<keyword evidence="6" id="KW-1185">Reference proteome</keyword>
<dbReference type="GO" id="GO:0030246">
    <property type="term" value="F:carbohydrate binding"/>
    <property type="evidence" value="ECO:0007669"/>
    <property type="project" value="UniProtKB-ARBA"/>
</dbReference>
<comment type="subcellular location">
    <subcellularLocation>
        <location evidence="1">Cell envelope</location>
    </subcellularLocation>
</comment>
<evidence type="ECO:0000313" key="6">
    <source>
        <dbReference type="Proteomes" id="UP000500767"/>
    </source>
</evidence>
<dbReference type="AlphaFoldDB" id="A0A6M8HVI4"/>
<keyword evidence="3" id="KW-0732">Signal</keyword>
<dbReference type="InterPro" id="IPR025997">
    <property type="entry name" value="SBP_2_dom"/>
</dbReference>
<dbReference type="PROSITE" id="PS51318">
    <property type="entry name" value="TAT"/>
    <property type="match status" value="1"/>
</dbReference>
<dbReference type="SUPFAM" id="SSF53822">
    <property type="entry name" value="Periplasmic binding protein-like I"/>
    <property type="match status" value="1"/>
</dbReference>
<evidence type="ECO:0000259" key="4">
    <source>
        <dbReference type="Pfam" id="PF13407"/>
    </source>
</evidence>
<sequence length="368" mass="40233">MSNDSRIIQPTRRSLLRGMGLGAAAVGGAQLAQFAFGSTEAHAQTNTRPVKLAVVAQQMSAQSDQRSWAGFQQWLKTTGLDKSWEVNMSDAKGDPGALVSQIENAITAKSDAILVMYGTLTAAHSALDDLAKSKIPFFSLDSGWQSPAIADITSNNWVMGGQYTQYMVDRLLGDGKQTANICAVVANFHHGTRKRGKVMRAVLTENEWITLKADRVIQYSAFYETTQNVVNDWLARYGNDLDAIWCPWDEPGMAAAEVIKSRNMQDKVFVVSADGQSTAVDRMRDLSYPLKATTAQAFEVWGAYTGWLINEIVGKGRPAKEVVPVPTVEFPAPLLVNGINVPPAGKPTYEATDLYYIYRDRALAGMKA</sequence>
<dbReference type="Proteomes" id="UP000500767">
    <property type="component" value="Chromosome"/>
</dbReference>
<evidence type="ECO:0000313" key="5">
    <source>
        <dbReference type="EMBL" id="QKE92175.1"/>
    </source>
</evidence>
<reference evidence="5 6" key="1">
    <citation type="journal article" date="2014" name="World J. Microbiol. Biotechnol.">
        <title>Biodiversity and physiological characteristics of Antarctic and Arctic lichens-associated bacteria.</title>
        <authorList>
            <person name="Lee Y.M."/>
            <person name="Kim E.H."/>
            <person name="Lee H.K."/>
            <person name="Hong S.G."/>
        </authorList>
    </citation>
    <scope>NUCLEOTIDE SEQUENCE [LARGE SCALE GENOMIC DNA]</scope>
    <source>
        <strain evidence="5 6">PAMC 26569</strain>
    </source>
</reference>
<dbReference type="InterPro" id="IPR006311">
    <property type="entry name" value="TAT_signal"/>
</dbReference>
<protein>
    <submittedName>
        <fullName evidence="5">Sugar ABC transporter substrate-binding protein</fullName>
    </submittedName>
</protein>
<accession>A0A6M8HVI4</accession>
<comment type="similarity">
    <text evidence="2">Belongs to the bacterial solute-binding protein 2 family.</text>
</comment>
<dbReference type="PANTHER" id="PTHR46847:SF1">
    <property type="entry name" value="D-ALLOSE-BINDING PERIPLASMIC PROTEIN-RELATED"/>
    <property type="match status" value="1"/>
</dbReference>
<name>A0A6M8HVI4_9PROT</name>
<feature type="domain" description="Periplasmic binding protein" evidence="4">
    <location>
        <begin position="65"/>
        <end position="313"/>
    </location>
</feature>
<proteinExistence type="inferred from homology"/>
<dbReference type="KEGG" id="lck:HN018_20980"/>
<dbReference type="Gene3D" id="3.40.50.2300">
    <property type="match status" value="2"/>
</dbReference>
<dbReference type="GO" id="GO:0030313">
    <property type="term" value="C:cell envelope"/>
    <property type="evidence" value="ECO:0007669"/>
    <property type="project" value="UniProtKB-SubCell"/>
</dbReference>
<dbReference type="Pfam" id="PF13407">
    <property type="entry name" value="Peripla_BP_4"/>
    <property type="match status" value="1"/>
</dbReference>
<dbReference type="PANTHER" id="PTHR46847">
    <property type="entry name" value="D-ALLOSE-BINDING PERIPLASMIC PROTEIN-RELATED"/>
    <property type="match status" value="1"/>
</dbReference>
<organism evidence="5 6">
    <name type="scientific">Lichenicola cladoniae</name>
    <dbReference type="NCBI Taxonomy" id="1484109"/>
    <lineage>
        <taxon>Bacteria</taxon>
        <taxon>Pseudomonadati</taxon>
        <taxon>Pseudomonadota</taxon>
        <taxon>Alphaproteobacteria</taxon>
        <taxon>Acetobacterales</taxon>
        <taxon>Acetobacteraceae</taxon>
        <taxon>Lichenicola</taxon>
    </lineage>
</organism>
<evidence type="ECO:0000256" key="2">
    <source>
        <dbReference type="ARBA" id="ARBA00007639"/>
    </source>
</evidence>
<gene>
    <name evidence="5" type="ORF">HN018_20980</name>
</gene>